<evidence type="ECO:0000313" key="2">
    <source>
        <dbReference type="Proteomes" id="UP000053462"/>
    </source>
</evidence>
<comment type="caution">
    <text evidence="1">The sequence shown here is derived from an EMBL/GenBank/DDBJ whole genome shotgun (WGS) entry which is preliminary data.</text>
</comment>
<dbReference type="OrthoDB" id="100671at2157"/>
<keyword evidence="2" id="KW-1185">Reference proteome</keyword>
<dbReference type="RefSeq" id="WP_058939743.1">
    <property type="nucleotide sequence ID" value="NZ_LLYW01000044.1"/>
</dbReference>
<dbReference type="AlphaFoldDB" id="A0A124EB06"/>
<protein>
    <submittedName>
        <fullName evidence="1">Uncharacterized protein</fullName>
    </submittedName>
</protein>
<dbReference type="EMBL" id="LLYW01000044">
    <property type="protein sequence ID" value="KUH31913.1"/>
    <property type="molecule type" value="Genomic_DNA"/>
</dbReference>
<dbReference type="Proteomes" id="UP000053462">
    <property type="component" value="Unassembled WGS sequence"/>
</dbReference>
<accession>A0A124EB06</accession>
<organism evidence="1 2">
    <name type="scientific">Thermococcus celericrescens</name>
    <dbReference type="NCBI Taxonomy" id="227598"/>
    <lineage>
        <taxon>Archaea</taxon>
        <taxon>Methanobacteriati</taxon>
        <taxon>Methanobacteriota</taxon>
        <taxon>Thermococci</taxon>
        <taxon>Thermococcales</taxon>
        <taxon>Thermococcaceae</taxon>
        <taxon>Thermococcus</taxon>
    </lineage>
</organism>
<name>A0A124EB06_9EURY</name>
<evidence type="ECO:0000313" key="1">
    <source>
        <dbReference type="EMBL" id="KUH31913.1"/>
    </source>
</evidence>
<proteinExistence type="predicted"/>
<dbReference type="STRING" id="227598.APY94_11365"/>
<reference evidence="1 2" key="1">
    <citation type="submission" date="2015-10" db="EMBL/GenBank/DDBJ databases">
        <title>Draft genome sequence of Thermococcus celericrescens strain DSM 17994.</title>
        <authorList>
            <person name="Hong S.-J."/>
            <person name="Park C.-E."/>
            <person name="Shin J.-H."/>
        </authorList>
    </citation>
    <scope>NUCLEOTIDE SEQUENCE [LARGE SCALE GENOMIC DNA]</scope>
    <source>
        <strain evidence="1 2">DSM 17994</strain>
    </source>
</reference>
<gene>
    <name evidence="1" type="ORF">APY94_11365</name>
</gene>
<sequence>MRRAVLSFSILLLVISSFPNVQSTEKPKTPPWFREGTYLKYTMMMPTNPKNGEVNVIEVWPRLLPSQDVLKSVIGDLSDSSTVTLLVYGDMYLAIKITNITNDTAYVQIALELNNVSPRPGITIPQLSLNRTLLLNLTDMVYYEEDGTPIGRPMFFVDPMRLPKEDDYLVFPAFLKKHGIVSDKITIRNVSYTWMENKVLHTHYKDFMPPYLYVDGRGRYLVYNRKTGESFDIITQLVYDIDTSILITTGVCDITPELVSLGIVKMIALDRVNSRKLEKLIEEGKADKEWYAQGFNLYDTNIKLHDYGSGRSPSTPVKYFFALSLVVLAMTALWTERRWKW</sequence>